<dbReference type="Pfam" id="PF00335">
    <property type="entry name" value="Tetraspanin"/>
    <property type="match status" value="1"/>
</dbReference>
<keyword evidence="7" id="KW-1185">Reference proteome</keyword>
<feature type="transmembrane region" description="Helical" evidence="5">
    <location>
        <begin position="203"/>
        <end position="226"/>
    </location>
</feature>
<proteinExistence type="predicted"/>
<protein>
    <recommendedName>
        <fullName evidence="8">Tetraspanin</fullName>
    </recommendedName>
</protein>
<evidence type="ECO:0000256" key="4">
    <source>
        <dbReference type="ARBA" id="ARBA00023136"/>
    </source>
</evidence>
<evidence type="ECO:0008006" key="8">
    <source>
        <dbReference type="Google" id="ProtNLM"/>
    </source>
</evidence>
<dbReference type="InterPro" id="IPR018499">
    <property type="entry name" value="Tetraspanin/Peripherin"/>
</dbReference>
<dbReference type="GO" id="GO:0016020">
    <property type="term" value="C:membrane"/>
    <property type="evidence" value="ECO:0007669"/>
    <property type="project" value="UniProtKB-SubCell"/>
</dbReference>
<gene>
    <name evidence="6" type="ORF">GAYE_SCF40G5392</name>
</gene>
<reference evidence="6 7" key="1">
    <citation type="submission" date="2022-07" db="EMBL/GenBank/DDBJ databases">
        <title>Genome-wide signatures of adaptation to extreme environments.</title>
        <authorList>
            <person name="Cho C.H."/>
            <person name="Yoon H.S."/>
        </authorList>
    </citation>
    <scope>NUCLEOTIDE SEQUENCE [LARGE SCALE GENOMIC DNA]</scope>
    <source>
        <strain evidence="6 7">108.79 E11</strain>
    </source>
</reference>
<evidence type="ECO:0000256" key="2">
    <source>
        <dbReference type="ARBA" id="ARBA00022692"/>
    </source>
</evidence>
<feature type="transmembrane region" description="Helical" evidence="5">
    <location>
        <begin position="111"/>
        <end position="135"/>
    </location>
</feature>
<evidence type="ECO:0000313" key="7">
    <source>
        <dbReference type="Proteomes" id="UP001300502"/>
    </source>
</evidence>
<keyword evidence="4 5" id="KW-0472">Membrane</keyword>
<evidence type="ECO:0000256" key="3">
    <source>
        <dbReference type="ARBA" id="ARBA00022989"/>
    </source>
</evidence>
<comment type="caution">
    <text evidence="6">The sequence shown here is derived from an EMBL/GenBank/DDBJ whole genome shotgun (WGS) entry which is preliminary data.</text>
</comment>
<keyword evidence="3 5" id="KW-1133">Transmembrane helix</keyword>
<evidence type="ECO:0000256" key="5">
    <source>
        <dbReference type="SAM" id="Phobius"/>
    </source>
</evidence>
<sequence length="228" mass="24942">MRKTRFFSNNFRKSSYRSMGSKRDNKGLFSMIYHGLMSALFLLGGLTLVGVGIYAEVTHSGKFDLDWTSSFWSAVTNFGIAAIIVGATLAVIGAIGFVAFNSGFCGKFFKLMYFILLVAVFLVLLFMAIVTLMLANGDNVSTLKAALCDSWKNTEQNHPSSIAAIEDRYHCCGFDKACTNSVSSGCNYTIDCYQAITSKYHKWYLPVGITSIVLGGLALIDILVICCV</sequence>
<name>A0AAV9IJ30_9RHOD</name>
<accession>A0AAV9IJ30</accession>
<dbReference type="EMBL" id="JANCYU010000052">
    <property type="protein sequence ID" value="KAK4527470.1"/>
    <property type="molecule type" value="Genomic_DNA"/>
</dbReference>
<dbReference type="AlphaFoldDB" id="A0AAV9IJ30"/>
<dbReference type="Proteomes" id="UP001300502">
    <property type="component" value="Unassembled WGS sequence"/>
</dbReference>
<evidence type="ECO:0000313" key="6">
    <source>
        <dbReference type="EMBL" id="KAK4527470.1"/>
    </source>
</evidence>
<feature type="transmembrane region" description="Helical" evidence="5">
    <location>
        <begin position="71"/>
        <end position="99"/>
    </location>
</feature>
<organism evidence="6 7">
    <name type="scientific">Galdieria yellowstonensis</name>
    <dbReference type="NCBI Taxonomy" id="3028027"/>
    <lineage>
        <taxon>Eukaryota</taxon>
        <taxon>Rhodophyta</taxon>
        <taxon>Bangiophyceae</taxon>
        <taxon>Galdieriales</taxon>
        <taxon>Galdieriaceae</taxon>
        <taxon>Galdieria</taxon>
    </lineage>
</organism>
<evidence type="ECO:0000256" key="1">
    <source>
        <dbReference type="ARBA" id="ARBA00004141"/>
    </source>
</evidence>
<keyword evidence="2 5" id="KW-0812">Transmembrane</keyword>
<comment type="subcellular location">
    <subcellularLocation>
        <location evidence="1">Membrane</location>
        <topology evidence="1">Multi-pass membrane protein</topology>
    </subcellularLocation>
</comment>